<comment type="caution">
    <text evidence="5">The sequence shown here is derived from an EMBL/GenBank/DDBJ whole genome shotgun (WGS) entry which is preliminary data.</text>
</comment>
<keyword evidence="6" id="KW-1185">Reference proteome</keyword>
<accession>A0AAE3FQ40</accession>
<evidence type="ECO:0000256" key="2">
    <source>
        <dbReference type="SAM" id="Phobius"/>
    </source>
</evidence>
<dbReference type="InterPro" id="IPR015943">
    <property type="entry name" value="WD40/YVTN_repeat-like_dom_sf"/>
</dbReference>
<dbReference type="Proteomes" id="UP001202674">
    <property type="component" value="Unassembled WGS sequence"/>
</dbReference>
<feature type="domain" description="Envelope protein N-terminal" evidence="4">
    <location>
        <begin position="116"/>
        <end position="417"/>
    </location>
</feature>
<dbReference type="Gene3D" id="2.130.10.10">
    <property type="entry name" value="YVTN repeat-like/Quinoprotein amine dehydrogenase"/>
    <property type="match status" value="1"/>
</dbReference>
<dbReference type="PROSITE" id="PS51318">
    <property type="entry name" value="TAT"/>
    <property type="match status" value="1"/>
</dbReference>
<feature type="compositionally biased region" description="Acidic residues" evidence="1">
    <location>
        <begin position="54"/>
        <end position="65"/>
    </location>
</feature>
<evidence type="ECO:0000259" key="4">
    <source>
        <dbReference type="Pfam" id="PF26255"/>
    </source>
</evidence>
<feature type="compositionally biased region" description="Acidic residues" evidence="1">
    <location>
        <begin position="1"/>
        <end position="10"/>
    </location>
</feature>
<protein>
    <submittedName>
        <fullName evidence="5">PQQ-binding-like beta-propeller repeat protein</fullName>
    </submittedName>
</protein>
<dbReference type="SUPFAM" id="SSF50998">
    <property type="entry name" value="Quinoprotein alcohol dehydrogenase-like"/>
    <property type="match status" value="1"/>
</dbReference>
<evidence type="ECO:0000313" key="6">
    <source>
        <dbReference type="Proteomes" id="UP001202674"/>
    </source>
</evidence>
<evidence type="ECO:0000313" key="5">
    <source>
        <dbReference type="EMBL" id="MCL9812584.1"/>
    </source>
</evidence>
<name>A0AAE3FQ40_9EURY</name>
<evidence type="ECO:0000256" key="1">
    <source>
        <dbReference type="SAM" id="MobiDB-lite"/>
    </source>
</evidence>
<dbReference type="InterPro" id="IPR058677">
    <property type="entry name" value="ORF4_N"/>
</dbReference>
<feature type="compositionally biased region" description="Low complexity" evidence="1">
    <location>
        <begin position="44"/>
        <end position="53"/>
    </location>
</feature>
<gene>
    <name evidence="5" type="ORF">AArcSt11_02815</name>
</gene>
<keyword evidence="2" id="KW-0812">Transmembrane</keyword>
<dbReference type="Pfam" id="PF26255">
    <property type="entry name" value="Viral_env_HRPV"/>
    <property type="match status" value="1"/>
</dbReference>
<reference evidence="5 6" key="1">
    <citation type="journal article" date="2022" name="Syst. Appl. Microbiol.">
        <title>Natronocalculus amylovorans gen. nov., sp. nov., and Natranaeroarchaeum aerophilus sp. nov., dominant culturable amylolytic natronoarchaea from hypersaline soda lakes in southwestern Siberia.</title>
        <authorList>
            <person name="Sorokin D.Y."/>
            <person name="Elcheninov A.G."/>
            <person name="Khizhniak T.V."/>
            <person name="Koenen M."/>
            <person name="Bale N.J."/>
            <person name="Damste J.S.S."/>
            <person name="Kublanov I.V."/>
        </authorList>
    </citation>
    <scope>NUCLEOTIDE SEQUENCE [LARGE SCALE GENOMIC DNA]</scope>
    <source>
        <strain evidence="5 6">AArc-St1-1</strain>
    </source>
</reference>
<feature type="transmembrane region" description="Helical" evidence="2">
    <location>
        <begin position="931"/>
        <end position="953"/>
    </location>
</feature>
<sequence length="962" mass="105647">MSTQPTDDESPPPTPTAHRSEGGPIPSTVLDRRTFLRGTAAAGGTALAAGTATADDEDDGVQGDEIDEDLDEDFWITTDGGNDPRDLSSGLLFAASPPAWVLWQGVDLLGEYIWGPDQDDLESAEAATLWMEARDAQQALYNFEAMLSNRLTDAQTIANIEARHGIASGWEDGEAASDAYARALERIRGYYEPIEANHWEIGVFTMVQLGFIAEAGTDEDQLPEENGWATALADYDGTDEHVFCRPTNEEWVADSDADDYDGPVESADLHNGYGYQLSYYTKMRFFTSGGDSYEVPFSEFINSWDETAGEVVIQGDNHEWTTNGQFTTPNVPEIDESGLIAFETEEYVKHFDTIEEQSDEIVANYDTEFVQQLFDGLDDGTIDASQVRGVEGQARFMSGSTDATEHRYRLSLLQILGLDQSDLSEIASMVISYDGFTDRTFESTDGGDRQQVLLDETEETQTYEGQLFARETPADGFQSGGEYLAGQYYFRQSNDDDTVTLHTFDGEELWSHDTGGLEDMVYSPEDRAIYVCYDTTVERINAADGTLDWQEDYANDFVRHLCVMEDGHLMASGYLSDDPILKIDRETADVVDEQSVSFNPDGLFANPDGTEFATGGNDEITIYDGDFETVATVANGLREGSASPDGDYLYTVDQDTDDLVKYEWSTLDEVWSVNHFTDRIDDLDAGHDVVAACNGDGYVFTVDTADGEINSQNQFGTNNIRAVSLRYDESHFIAEDYSDDVSRILDVDTADVTSIFKENNQPATGFSVPSPNAADVDGLVDGALMYDALDSGEIELPLGTFTLDEMTDSDGEEISPITDQTITDIEAQADRDIEDIVADIEEIESVDDITDLNDLNLILEAEELDGGEIETDSTDWSAPDYDSMDNEEYGIQISEVGDYIIEETDLYSDDDDDGGDWWPSVSGPDFGGDGFGAQLAGLAVIAAIVVSVIWSVVSDAVPFIGN</sequence>
<dbReference type="RefSeq" id="WP_250594411.1">
    <property type="nucleotide sequence ID" value="NZ_JAKRVY010000001.1"/>
</dbReference>
<organism evidence="5 6">
    <name type="scientific">Natranaeroarchaeum aerophilus</name>
    <dbReference type="NCBI Taxonomy" id="2917711"/>
    <lineage>
        <taxon>Archaea</taxon>
        <taxon>Methanobacteriati</taxon>
        <taxon>Methanobacteriota</taxon>
        <taxon>Stenosarchaea group</taxon>
        <taxon>Halobacteria</taxon>
        <taxon>Halobacteriales</taxon>
        <taxon>Natronoarchaeaceae</taxon>
        <taxon>Natranaeroarchaeum</taxon>
    </lineage>
</organism>
<dbReference type="InterPro" id="IPR006311">
    <property type="entry name" value="TAT_signal"/>
</dbReference>
<feature type="region of interest" description="Disordered" evidence="1">
    <location>
        <begin position="1"/>
        <end position="30"/>
    </location>
</feature>
<dbReference type="InterPro" id="IPR011047">
    <property type="entry name" value="Quinoprotein_ADH-like_sf"/>
</dbReference>
<feature type="domain" description="Pyrrolo-quinoline quinone repeat" evidence="3">
    <location>
        <begin position="470"/>
        <end position="553"/>
    </location>
</feature>
<feature type="region of interest" description="Disordered" evidence="1">
    <location>
        <begin position="44"/>
        <end position="65"/>
    </location>
</feature>
<keyword evidence="2" id="KW-1133">Transmembrane helix</keyword>
<dbReference type="AlphaFoldDB" id="A0AAE3FQ40"/>
<dbReference type="EMBL" id="JAKRVY010000001">
    <property type="protein sequence ID" value="MCL9812584.1"/>
    <property type="molecule type" value="Genomic_DNA"/>
</dbReference>
<proteinExistence type="predicted"/>
<dbReference type="InterPro" id="IPR002372">
    <property type="entry name" value="PQQ_rpt_dom"/>
</dbReference>
<dbReference type="Pfam" id="PF13360">
    <property type="entry name" value="PQQ_2"/>
    <property type="match status" value="1"/>
</dbReference>
<evidence type="ECO:0000259" key="3">
    <source>
        <dbReference type="Pfam" id="PF13360"/>
    </source>
</evidence>
<keyword evidence="2" id="KW-0472">Membrane</keyword>